<keyword evidence="3" id="KW-1185">Reference proteome</keyword>
<organism evidence="2 3">
    <name type="scientific">Virgisporangium aurantiacum</name>
    <dbReference type="NCBI Taxonomy" id="175570"/>
    <lineage>
        <taxon>Bacteria</taxon>
        <taxon>Bacillati</taxon>
        <taxon>Actinomycetota</taxon>
        <taxon>Actinomycetes</taxon>
        <taxon>Micromonosporales</taxon>
        <taxon>Micromonosporaceae</taxon>
        <taxon>Virgisporangium</taxon>
    </lineage>
</organism>
<gene>
    <name evidence="2" type="ORF">Vau01_099090</name>
</gene>
<dbReference type="RefSeq" id="WP_204008006.1">
    <property type="nucleotide sequence ID" value="NZ_BOPG01000077.1"/>
</dbReference>
<evidence type="ECO:0000313" key="3">
    <source>
        <dbReference type="Proteomes" id="UP000612585"/>
    </source>
</evidence>
<accession>A0A8J3ZJ49</accession>
<evidence type="ECO:0000256" key="1">
    <source>
        <dbReference type="SAM" id="MobiDB-lite"/>
    </source>
</evidence>
<feature type="region of interest" description="Disordered" evidence="1">
    <location>
        <begin position="117"/>
        <end position="175"/>
    </location>
</feature>
<comment type="caution">
    <text evidence="2">The sequence shown here is derived from an EMBL/GenBank/DDBJ whole genome shotgun (WGS) entry which is preliminary data.</text>
</comment>
<dbReference type="EMBL" id="BOPG01000077">
    <property type="protein sequence ID" value="GIJ62393.1"/>
    <property type="molecule type" value="Genomic_DNA"/>
</dbReference>
<dbReference type="Proteomes" id="UP000612585">
    <property type="component" value="Unassembled WGS sequence"/>
</dbReference>
<sequence length="175" mass="18485">MRGAAIVRDDFTTNGHTVLWAASFGRLLNPTIAGTRRGAVGPIRPPFQINDLAQPQCTAAFDPRLAEFGDAVEHGGLGLAHITLDTITAAGDIRNPRECRTCIRVWALYSPAPSACRRCPSSRRNHGPSSATLPGSSDEHPRPLVVDSATGSCQRGGRVRTSVRYANGDGGAGGR</sequence>
<protein>
    <submittedName>
        <fullName evidence="2">Uncharacterized protein</fullName>
    </submittedName>
</protein>
<dbReference type="AlphaFoldDB" id="A0A8J3ZJ49"/>
<reference evidence="2" key="1">
    <citation type="submission" date="2021-01" db="EMBL/GenBank/DDBJ databases">
        <title>Whole genome shotgun sequence of Virgisporangium aurantiacum NBRC 16421.</title>
        <authorList>
            <person name="Komaki H."/>
            <person name="Tamura T."/>
        </authorList>
    </citation>
    <scope>NUCLEOTIDE SEQUENCE</scope>
    <source>
        <strain evidence="2">NBRC 16421</strain>
    </source>
</reference>
<evidence type="ECO:0000313" key="2">
    <source>
        <dbReference type="EMBL" id="GIJ62393.1"/>
    </source>
</evidence>
<name>A0A8J3ZJ49_9ACTN</name>
<proteinExistence type="predicted"/>